<reference evidence="1 2" key="1">
    <citation type="submission" date="2015-09" db="EMBL/GenBank/DDBJ databases">
        <authorList>
            <consortium name="Pathogen Informatics"/>
        </authorList>
    </citation>
    <scope>NUCLEOTIDE SEQUENCE [LARGE SCALE GENOMIC DNA]</scope>
    <source>
        <strain evidence="1 2">2789STDY5608854</strain>
    </source>
</reference>
<proteinExistence type="predicted"/>
<sequence length="77" mass="8908">MAAGESRGRSIHARISRWPMAVRVLSSTHSRLPFFSLERSVSVSSRLRRAVRSSSMNCPVVKYVRVERWDRSVFWVS</sequence>
<evidence type="ECO:0000313" key="1">
    <source>
        <dbReference type="EMBL" id="CUP24931.1"/>
    </source>
</evidence>
<accession>A0A174LPM1</accession>
<evidence type="ECO:0000313" key="2">
    <source>
        <dbReference type="Proteomes" id="UP000095746"/>
    </source>
</evidence>
<name>A0A174LPM1_FLAPL</name>
<organism evidence="1 2">
    <name type="scientific">Flavonifractor plautii</name>
    <name type="common">Fusobacterium plautii</name>
    <dbReference type="NCBI Taxonomy" id="292800"/>
    <lineage>
        <taxon>Bacteria</taxon>
        <taxon>Bacillati</taxon>
        <taxon>Bacillota</taxon>
        <taxon>Clostridia</taxon>
        <taxon>Eubacteriales</taxon>
        <taxon>Oscillospiraceae</taxon>
        <taxon>Flavonifractor</taxon>
    </lineage>
</organism>
<dbReference type="Proteomes" id="UP000095746">
    <property type="component" value="Unassembled WGS sequence"/>
</dbReference>
<dbReference type="AlphaFoldDB" id="A0A174LPM1"/>
<protein>
    <submittedName>
        <fullName evidence="1">Uncharacterized protein</fullName>
    </submittedName>
</protein>
<gene>
    <name evidence="1" type="ORF">ERS852411_02887</name>
</gene>
<dbReference type="EMBL" id="CYZT01000296">
    <property type="protein sequence ID" value="CUP24931.1"/>
    <property type="molecule type" value="Genomic_DNA"/>
</dbReference>